<accession>A0A9K3LSI9</accession>
<keyword evidence="3" id="KW-1185">Reference proteome</keyword>
<dbReference type="Proteomes" id="UP000693970">
    <property type="component" value="Unassembled WGS sequence"/>
</dbReference>
<dbReference type="EMBL" id="JAGRRH010000007">
    <property type="protein sequence ID" value="KAG7367230.1"/>
    <property type="molecule type" value="Genomic_DNA"/>
</dbReference>
<dbReference type="OrthoDB" id="54835at2759"/>
<organism evidence="2 3">
    <name type="scientific">Nitzschia inconspicua</name>
    <dbReference type="NCBI Taxonomy" id="303405"/>
    <lineage>
        <taxon>Eukaryota</taxon>
        <taxon>Sar</taxon>
        <taxon>Stramenopiles</taxon>
        <taxon>Ochrophyta</taxon>
        <taxon>Bacillariophyta</taxon>
        <taxon>Bacillariophyceae</taxon>
        <taxon>Bacillariophycidae</taxon>
        <taxon>Bacillariales</taxon>
        <taxon>Bacillariaceae</taxon>
        <taxon>Nitzschia</taxon>
    </lineage>
</organism>
<protein>
    <submittedName>
        <fullName evidence="2">Uncharacterized protein</fullName>
    </submittedName>
</protein>
<feature type="compositionally biased region" description="Acidic residues" evidence="1">
    <location>
        <begin position="38"/>
        <end position="62"/>
    </location>
</feature>
<proteinExistence type="predicted"/>
<evidence type="ECO:0000256" key="1">
    <source>
        <dbReference type="SAM" id="MobiDB-lite"/>
    </source>
</evidence>
<gene>
    <name evidence="2" type="ORF">IV203_029901</name>
</gene>
<name>A0A9K3LSI9_9STRA</name>
<dbReference type="AlphaFoldDB" id="A0A9K3LSI9"/>
<evidence type="ECO:0000313" key="2">
    <source>
        <dbReference type="EMBL" id="KAG7367230.1"/>
    </source>
</evidence>
<comment type="caution">
    <text evidence="2">The sequence shown here is derived from an EMBL/GenBank/DDBJ whole genome shotgun (WGS) entry which is preliminary data.</text>
</comment>
<reference evidence="2" key="2">
    <citation type="submission" date="2021-04" db="EMBL/GenBank/DDBJ databases">
        <authorList>
            <person name="Podell S."/>
        </authorList>
    </citation>
    <scope>NUCLEOTIDE SEQUENCE</scope>
    <source>
        <strain evidence="2">Hildebrandi</strain>
    </source>
</reference>
<evidence type="ECO:0000313" key="3">
    <source>
        <dbReference type="Proteomes" id="UP000693970"/>
    </source>
</evidence>
<feature type="region of interest" description="Disordered" evidence="1">
    <location>
        <begin position="38"/>
        <end position="69"/>
    </location>
</feature>
<sequence length="856" mass="97305">MFPPVVSTTTLDASASSTFFPRKKVETSAIYNQEAEVEVVLEEEELEEPDSSQEEEAEEGDEGTIGTDFQPIEIGGELTACAIIQPFCVESANIVKEENFFETPFGKFAEHLKKRSITCNSGVYCILSEDGTMISKIGSTKNFQRRYQSYREQWDIEKKQFFIMVDFSNTNERVDQRMNESYNAMIQALMEADNLDPFQKYLVHTLMERGGDRLGPKETSWLQMIEIGLQHEFGLPAVSDFVMYDPRVAQGLYNTANTQAIHLMQHLSVLSSKVQNDETVPLQALSSWMSGIKYLSSNVVTSKCILGEQFQDQYVDTLPFPPVANPTTVDEMFDTSKYTDQDKENGRTVLFQTLTDFLKTSCGVLFMDTNKLILDDDHNCRISAHTILTEDFQLIYTERFLEGEIVLYLDERQFHAVLLHKPVCVASDSRRFISDSLRWKRGLAVSTLCSVGRLVRGEPVLSPNVRFCNPIHAMLAFHIIVHGYHLGHRQAAAFYRDFVTPESTNAVLDNGLPKSAENDPVAERLRRKYIQASGRIFVDKMDHGEKVRRQDCSIISQGRSITSQAHIESTDWDVVMQLKTLFRANPSLQSANFRHFVQNHLSDHLSKQLLEVYETTTANAGNKTMGPNKAATRVKVNFNDGSVAQLLQTHAPQNGELQGERFWIKETQNVVAHPANGSISTDPSISFPNDKIIYDDLCYDGLRERFKSRVRQNSGHDAVKAIRYEQFVLKKCTKKNIGCRNPYTISCGGYVLVYIEARASKKEGPESDTTVASRTAVPLEQHCTQRSKIPHWTRAKECVLCIVKAEEQYPDWNRKKMRQEQILTQSRWGCPQCNNGKGVPVCNDCWDEFDHQQYML</sequence>
<reference evidence="2" key="1">
    <citation type="journal article" date="2021" name="Sci. Rep.">
        <title>Diploid genomic architecture of Nitzschia inconspicua, an elite biomass production diatom.</title>
        <authorList>
            <person name="Oliver A."/>
            <person name="Podell S."/>
            <person name="Pinowska A."/>
            <person name="Traller J.C."/>
            <person name="Smith S.R."/>
            <person name="McClure R."/>
            <person name="Beliaev A."/>
            <person name="Bohutskyi P."/>
            <person name="Hill E.A."/>
            <person name="Rabines A."/>
            <person name="Zheng H."/>
            <person name="Allen L.Z."/>
            <person name="Kuo A."/>
            <person name="Grigoriev I.V."/>
            <person name="Allen A.E."/>
            <person name="Hazlebeck D."/>
            <person name="Allen E.E."/>
        </authorList>
    </citation>
    <scope>NUCLEOTIDE SEQUENCE</scope>
    <source>
        <strain evidence="2">Hildebrandi</strain>
    </source>
</reference>